<protein>
    <submittedName>
        <fullName evidence="1">Uncharacterized protein</fullName>
    </submittedName>
</protein>
<dbReference type="AlphaFoldDB" id="A0A0F9TLP7"/>
<comment type="caution">
    <text evidence="1">The sequence shown here is derived from an EMBL/GenBank/DDBJ whole genome shotgun (WGS) entry which is preliminary data.</text>
</comment>
<accession>A0A0F9TLP7</accession>
<name>A0A0F9TLP7_9ZZZZ</name>
<dbReference type="EMBL" id="LAZR01000206">
    <property type="protein sequence ID" value="KKN82075.1"/>
    <property type="molecule type" value="Genomic_DNA"/>
</dbReference>
<evidence type="ECO:0000313" key="1">
    <source>
        <dbReference type="EMBL" id="KKN82075.1"/>
    </source>
</evidence>
<sequence length="275" mass="26910">MADNTYQPGTYRERGGDRFVIASSGSADVESGGEIDIESGGVLKVGGSELITTGGTIDLSTAGGFIGGDINTTGEVDAVGGFVSTGASYTSTGSGVAAKFDAVTSTGTGTFNAVTSTGLGTFNAVTSTGTITGAAVTSTGAGTFDSVTTTGGAGGAISGQRILANTGYQQYVEAITSGGTTEMTAYGISTIYAATALTVDLNAPVAGVVKWISVVSTAATVTITSSSAGADFTTAGSTHIAFTTGLAAAPGWIHLIGLNSTRWTVLAQSTGTNVI</sequence>
<gene>
    <name evidence="1" type="ORF">LCGC14_0313420</name>
</gene>
<proteinExistence type="predicted"/>
<organism evidence="1">
    <name type="scientific">marine sediment metagenome</name>
    <dbReference type="NCBI Taxonomy" id="412755"/>
    <lineage>
        <taxon>unclassified sequences</taxon>
        <taxon>metagenomes</taxon>
        <taxon>ecological metagenomes</taxon>
    </lineage>
</organism>
<reference evidence="1" key="1">
    <citation type="journal article" date="2015" name="Nature">
        <title>Complex archaea that bridge the gap between prokaryotes and eukaryotes.</title>
        <authorList>
            <person name="Spang A."/>
            <person name="Saw J.H."/>
            <person name="Jorgensen S.L."/>
            <person name="Zaremba-Niedzwiedzka K."/>
            <person name="Martijn J."/>
            <person name="Lind A.E."/>
            <person name="van Eijk R."/>
            <person name="Schleper C."/>
            <person name="Guy L."/>
            <person name="Ettema T.J."/>
        </authorList>
    </citation>
    <scope>NUCLEOTIDE SEQUENCE</scope>
</reference>